<dbReference type="InterPro" id="IPR000825">
    <property type="entry name" value="SUF_FeS_clus_asmbl_SufBD_core"/>
</dbReference>
<comment type="similarity">
    <text evidence="1">Belongs to the iron-sulfur cluster assembly SufBD family.</text>
</comment>
<name>A0A8E0ICF1_LACPA</name>
<proteinExistence type="inferred from homology"/>
<dbReference type="PANTHER" id="PTHR30508:SF1">
    <property type="entry name" value="UPF0051 PROTEIN ABCI8, CHLOROPLASTIC-RELATED"/>
    <property type="match status" value="1"/>
</dbReference>
<protein>
    <submittedName>
        <fullName evidence="3">Fe-S cluster assembly ABC-type transport system, permease</fullName>
    </submittedName>
</protein>
<dbReference type="GO" id="GO:0016226">
    <property type="term" value="P:iron-sulfur cluster assembly"/>
    <property type="evidence" value="ECO:0007669"/>
    <property type="project" value="InterPro"/>
</dbReference>
<gene>
    <name evidence="3" type="ORF">Lpp7_15774</name>
</gene>
<sequence>KVSEEQLYYLMSRGISEAKATEMIIMGFVEPFTKELPMEYAVELNRLIGMEMDGSVG</sequence>
<dbReference type="InterPro" id="IPR055346">
    <property type="entry name" value="Fe-S_cluster_assembly_SufBD"/>
</dbReference>
<dbReference type="EMBL" id="ANJV01000566">
    <property type="protein sequence ID" value="EPC46031.1"/>
    <property type="molecule type" value="Genomic_DNA"/>
</dbReference>
<feature type="domain" description="SUF system FeS cluster assembly SufBD core" evidence="2">
    <location>
        <begin position="1"/>
        <end position="28"/>
    </location>
</feature>
<organism evidence="3 4">
    <name type="scientific">Lacticaseibacillus paracasei subsp. paracasei Lpp7</name>
    <dbReference type="NCBI Taxonomy" id="1256200"/>
    <lineage>
        <taxon>Bacteria</taxon>
        <taxon>Bacillati</taxon>
        <taxon>Bacillota</taxon>
        <taxon>Bacilli</taxon>
        <taxon>Lactobacillales</taxon>
        <taxon>Lactobacillaceae</taxon>
        <taxon>Lacticaseibacillus</taxon>
    </lineage>
</organism>
<dbReference type="AlphaFoldDB" id="A0A8E0ICF1"/>
<evidence type="ECO:0000256" key="1">
    <source>
        <dbReference type="ARBA" id="ARBA00043967"/>
    </source>
</evidence>
<dbReference type="SUPFAM" id="SSF101960">
    <property type="entry name" value="Stabilizer of iron transporter SufD"/>
    <property type="match status" value="1"/>
</dbReference>
<reference evidence="3 4" key="1">
    <citation type="journal article" date="2013" name="PLoS ONE">
        <title>Lactobacillus paracasei comparative genomics: towards species pan-genome definition and exploitation of diversity.</title>
        <authorList>
            <person name="Smokvina T."/>
            <person name="Wels M."/>
            <person name="Polka J."/>
            <person name="Chervaux C."/>
            <person name="Brisse S."/>
            <person name="Boekhorst J."/>
            <person name="van Hylckama Vlieg J.E."/>
            <person name="Siezen R.J."/>
        </authorList>
    </citation>
    <scope>NUCLEOTIDE SEQUENCE [LARGE SCALE GENOMIC DNA]</scope>
    <source>
        <strain evidence="3 4">Lpp7</strain>
    </source>
</reference>
<dbReference type="InterPro" id="IPR037284">
    <property type="entry name" value="SUF_FeS_clus_asmbl_SufBD_sf"/>
</dbReference>
<dbReference type="Pfam" id="PF01458">
    <property type="entry name" value="SUFBD_core"/>
    <property type="match status" value="1"/>
</dbReference>
<dbReference type="Proteomes" id="UP000014303">
    <property type="component" value="Unassembled WGS sequence"/>
</dbReference>
<evidence type="ECO:0000259" key="2">
    <source>
        <dbReference type="Pfam" id="PF01458"/>
    </source>
</evidence>
<dbReference type="PANTHER" id="PTHR30508">
    <property type="entry name" value="FES CLUSTER ASSEMBLY PROTEIN SUF"/>
    <property type="match status" value="1"/>
</dbReference>
<evidence type="ECO:0000313" key="3">
    <source>
        <dbReference type="EMBL" id="EPC46031.1"/>
    </source>
</evidence>
<comment type="caution">
    <text evidence="3">The sequence shown here is derived from an EMBL/GenBank/DDBJ whole genome shotgun (WGS) entry which is preliminary data.</text>
</comment>
<feature type="non-terminal residue" evidence="3">
    <location>
        <position position="1"/>
    </location>
</feature>
<accession>A0A8E0ICF1</accession>
<evidence type="ECO:0000313" key="4">
    <source>
        <dbReference type="Proteomes" id="UP000014303"/>
    </source>
</evidence>